<dbReference type="RefSeq" id="WP_160935215.1">
    <property type="nucleotide sequence ID" value="NZ_SNVJ01000001.1"/>
</dbReference>
<reference evidence="2 3" key="1">
    <citation type="submission" date="2019-03" db="EMBL/GenBank/DDBJ databases">
        <title>Roseomonas sp. a novel Roseomonas species isolated from Sea whip Gorgonian.</title>
        <authorList>
            <person name="Li F."/>
            <person name="Pan X."/>
            <person name="Huang S."/>
            <person name="Li Z."/>
            <person name="Meng B."/>
        </authorList>
    </citation>
    <scope>NUCLEOTIDE SEQUENCE [LARGE SCALE GENOMIC DNA]</scope>
    <source>
        <strain evidence="2 3">M0104</strain>
    </source>
</reference>
<gene>
    <name evidence="2" type="ORF">E0493_01940</name>
</gene>
<dbReference type="EMBL" id="SNVJ01000001">
    <property type="protein sequence ID" value="MXP62113.1"/>
    <property type="molecule type" value="Genomic_DNA"/>
</dbReference>
<dbReference type="InterPro" id="IPR036514">
    <property type="entry name" value="SGNH_hydro_sf"/>
</dbReference>
<accession>A0A845B384</accession>
<evidence type="ECO:0000313" key="2">
    <source>
        <dbReference type="EMBL" id="MXP62113.1"/>
    </source>
</evidence>
<dbReference type="AlphaFoldDB" id="A0A845B384"/>
<keyword evidence="3" id="KW-1185">Reference proteome</keyword>
<keyword evidence="2" id="KW-0378">Hydrolase</keyword>
<dbReference type="PANTHER" id="PTHR30383:SF5">
    <property type="entry name" value="SGNH HYDROLASE-TYPE ESTERASE DOMAIN-CONTAINING PROTEIN"/>
    <property type="match status" value="1"/>
</dbReference>
<dbReference type="Pfam" id="PF25182">
    <property type="entry name" value="NonGDSL"/>
    <property type="match status" value="1"/>
</dbReference>
<evidence type="ECO:0000256" key="1">
    <source>
        <dbReference type="SAM" id="SignalP"/>
    </source>
</evidence>
<dbReference type="SUPFAM" id="SSF52266">
    <property type="entry name" value="SGNH hydrolase"/>
    <property type="match status" value="1"/>
</dbReference>
<organism evidence="2 3">
    <name type="scientific">Teichococcus coralli</name>
    <dbReference type="NCBI Taxonomy" id="2545983"/>
    <lineage>
        <taxon>Bacteria</taxon>
        <taxon>Pseudomonadati</taxon>
        <taxon>Pseudomonadota</taxon>
        <taxon>Alphaproteobacteria</taxon>
        <taxon>Acetobacterales</taxon>
        <taxon>Roseomonadaceae</taxon>
        <taxon>Roseomonas</taxon>
    </lineage>
</organism>
<sequence>MRLVRLFTIAASALALAFPPTTARAGDACPVVQREELVLPATRAALRAGRPVTILALGSSSTEGVGASSAQGTYPARLQAKLRHALTGHALSVANRGKGGEDAAQMVARLGRELEATHPTLVIWQAGANSAARRENPARFAALMQEGIARIQAAGADLVLMDNQRSPVILASTGHEAFDAALARLADANHASLFSRGALMRRWEQAGLPATAVLSADGMHHNDLGYECLSAALAEAILAATSRGAALAAMH</sequence>
<name>A0A845B384_9PROT</name>
<feature type="chain" id="PRO_5032384512" evidence="1">
    <location>
        <begin position="26"/>
        <end position="251"/>
    </location>
</feature>
<evidence type="ECO:0000313" key="3">
    <source>
        <dbReference type="Proteomes" id="UP000460715"/>
    </source>
</evidence>
<keyword evidence="1" id="KW-0732">Signal</keyword>
<dbReference type="OrthoDB" id="7203637at2"/>
<proteinExistence type="predicted"/>
<dbReference type="PANTHER" id="PTHR30383">
    <property type="entry name" value="THIOESTERASE 1/PROTEASE 1/LYSOPHOSPHOLIPASE L1"/>
    <property type="match status" value="1"/>
</dbReference>
<comment type="caution">
    <text evidence="2">The sequence shown here is derived from an EMBL/GenBank/DDBJ whole genome shotgun (WGS) entry which is preliminary data.</text>
</comment>
<dbReference type="GO" id="GO:0004622">
    <property type="term" value="F:phosphatidylcholine lysophospholipase activity"/>
    <property type="evidence" value="ECO:0007669"/>
    <property type="project" value="TreeGrafter"/>
</dbReference>
<protein>
    <submittedName>
        <fullName evidence="2">SGNH/GDSL hydrolase family protein</fullName>
    </submittedName>
</protein>
<dbReference type="InterPro" id="IPR057572">
    <property type="entry name" value="NonGDSL"/>
</dbReference>
<dbReference type="Proteomes" id="UP000460715">
    <property type="component" value="Unassembled WGS sequence"/>
</dbReference>
<feature type="signal peptide" evidence="1">
    <location>
        <begin position="1"/>
        <end position="25"/>
    </location>
</feature>
<dbReference type="InterPro" id="IPR051532">
    <property type="entry name" value="Ester_Hydrolysis_Enzymes"/>
</dbReference>
<dbReference type="Gene3D" id="3.40.50.1110">
    <property type="entry name" value="SGNH hydrolase"/>
    <property type="match status" value="1"/>
</dbReference>